<keyword evidence="1 4" id="KW-0808">Transferase</keyword>
<dbReference type="GO" id="GO:0016746">
    <property type="term" value="F:acyltransferase activity"/>
    <property type="evidence" value="ECO:0007669"/>
    <property type="project" value="UniProtKB-KW"/>
</dbReference>
<reference evidence="6" key="2">
    <citation type="journal article" date="2019" name="Int. J. Syst. Evol. Microbiol.">
        <title>The Global Catalogue of Microorganisms (GCM) 10K type strain sequencing project: providing services to taxonomists for standard genome sequencing and annotation.</title>
        <authorList>
            <consortium name="The Broad Institute Genomics Platform"/>
            <consortium name="The Broad Institute Genome Sequencing Center for Infectious Disease"/>
            <person name="Wu L."/>
            <person name="Ma J."/>
        </authorList>
    </citation>
    <scope>NUCLEOTIDE SEQUENCE [LARGE SCALE GENOMIC DNA]</scope>
    <source>
        <strain evidence="6">XZYJT29</strain>
    </source>
</reference>
<dbReference type="EMBL" id="JBHTAS010000003">
    <property type="protein sequence ID" value="MFC7142997.1"/>
    <property type="molecule type" value="Genomic_DNA"/>
</dbReference>
<dbReference type="EMBL" id="JBHTAS010000003">
    <property type="protein sequence ID" value="MFC7143097.1"/>
    <property type="molecule type" value="Genomic_DNA"/>
</dbReference>
<dbReference type="PANTHER" id="PTHR43877">
    <property type="entry name" value="AMINOALKYLPHOSPHONATE N-ACETYLTRANSFERASE-RELATED-RELATED"/>
    <property type="match status" value="1"/>
</dbReference>
<name>A0ABD5YBS9_9EURY</name>
<reference evidence="4" key="1">
    <citation type="journal article" date="2014" name="Int. J. Syst. Evol. Microbiol.">
        <title>Complete genome sequence of Corynebacterium casei LMG S-19264T (=DSM 44701T), isolated from a smear-ripened cheese.</title>
        <authorList>
            <consortium name="US DOE Joint Genome Institute (JGI-PGF)"/>
            <person name="Walter F."/>
            <person name="Albersmeier A."/>
            <person name="Kalinowski J."/>
            <person name="Ruckert C."/>
        </authorList>
    </citation>
    <scope>NUCLEOTIDE SEQUENCE [LARGE SCALE GENOMIC DNA]</scope>
    <source>
        <strain evidence="4">NBRC 111756</strain>
    </source>
</reference>
<dbReference type="InterPro" id="IPR043854">
    <property type="entry name" value="DUF5816"/>
</dbReference>
<evidence type="ECO:0000259" key="3">
    <source>
        <dbReference type="PROSITE" id="PS51186"/>
    </source>
</evidence>
<feature type="domain" description="N-acetyltransferase" evidence="3">
    <location>
        <begin position="1"/>
        <end position="165"/>
    </location>
</feature>
<evidence type="ECO:0000256" key="1">
    <source>
        <dbReference type="ARBA" id="ARBA00022679"/>
    </source>
</evidence>
<dbReference type="Pfam" id="PF00583">
    <property type="entry name" value="Acetyltransf_1"/>
    <property type="match status" value="1"/>
</dbReference>
<evidence type="ECO:0000313" key="6">
    <source>
        <dbReference type="Proteomes" id="UP001596432"/>
    </source>
</evidence>
<comment type="caution">
    <text evidence="4">The sequence shown here is derived from an EMBL/GenBank/DDBJ whole genome shotgun (WGS) entry which is preliminary data.</text>
</comment>
<dbReference type="SUPFAM" id="SSF55729">
    <property type="entry name" value="Acyl-CoA N-acyltransferases (Nat)"/>
    <property type="match status" value="1"/>
</dbReference>
<keyword evidence="2 4" id="KW-0012">Acyltransferase</keyword>
<evidence type="ECO:0000256" key="2">
    <source>
        <dbReference type="ARBA" id="ARBA00023315"/>
    </source>
</evidence>
<dbReference type="InterPro" id="IPR016181">
    <property type="entry name" value="Acyl_CoA_acyltransferase"/>
</dbReference>
<dbReference type="RefSeq" id="WP_382261901.1">
    <property type="nucleotide sequence ID" value="NZ_JBHTAS010000003.1"/>
</dbReference>
<dbReference type="InterPro" id="IPR000182">
    <property type="entry name" value="GNAT_dom"/>
</dbReference>
<gene>
    <name evidence="4" type="ORF">ACFQMA_24645</name>
    <name evidence="5" type="ORF">ACFQMA_25190</name>
</gene>
<protein>
    <submittedName>
        <fullName evidence="4">GNAT family N-acetyltransferase</fullName>
        <ecNumber evidence="4">2.3.1.-</ecNumber>
    </submittedName>
</protein>
<proteinExistence type="predicted"/>
<dbReference type="Pfam" id="PF19133">
    <property type="entry name" value="DUF5816"/>
    <property type="match status" value="1"/>
</dbReference>
<dbReference type="AlphaFoldDB" id="A0ABD5YBS9"/>
<dbReference type="EC" id="2.3.1.-" evidence="4"/>
<evidence type="ECO:0000313" key="5">
    <source>
        <dbReference type="EMBL" id="MFC7143097.1"/>
    </source>
</evidence>
<dbReference type="Proteomes" id="UP001596432">
    <property type="component" value="Unassembled WGS sequence"/>
</dbReference>
<organism evidence="4 6">
    <name type="scientific">Halosimplex aquaticum</name>
    <dbReference type="NCBI Taxonomy" id="3026162"/>
    <lineage>
        <taxon>Archaea</taxon>
        <taxon>Methanobacteriati</taxon>
        <taxon>Methanobacteriota</taxon>
        <taxon>Stenosarchaea group</taxon>
        <taxon>Halobacteria</taxon>
        <taxon>Halobacteriales</taxon>
        <taxon>Haloarculaceae</taxon>
        <taxon>Halosimplex</taxon>
    </lineage>
</organism>
<reference evidence="4" key="3">
    <citation type="submission" date="2024-09" db="EMBL/GenBank/DDBJ databases">
        <authorList>
            <person name="Sun Q."/>
        </authorList>
    </citation>
    <scope>NUCLEOTIDE SEQUENCE</scope>
    <source>
        <strain evidence="4">NBRC 111756</strain>
    </source>
</reference>
<sequence>MEVRDARTSDADGIATAARESLRASYGHVLDDETIDEVVGEWYDEERVAELLDEETTYWQVAEDGDEVVGFVQGALLDADPPVGEIHWLHVAPDAREEGLARQLLGAAQETFEKRGAGVLQGDVIAANEEGWSFYEADGFERVDEREVTIADETYEEYVYQRAIGDVADESVVQAVESTEGELFVNFSEGERGSKAPFYAAYRTEDLEEKYGWYCSNCESVATAMDSMGHIECSDCGNRRKATRWDASYL</sequence>
<accession>A0ABD5YBS9</accession>
<dbReference type="CDD" id="cd04301">
    <property type="entry name" value="NAT_SF"/>
    <property type="match status" value="1"/>
</dbReference>
<dbReference type="InterPro" id="IPR050832">
    <property type="entry name" value="Bact_Acetyltransf"/>
</dbReference>
<evidence type="ECO:0000313" key="4">
    <source>
        <dbReference type="EMBL" id="MFC7142997.1"/>
    </source>
</evidence>
<keyword evidence="6" id="KW-1185">Reference proteome</keyword>
<dbReference type="Gene3D" id="3.40.630.30">
    <property type="match status" value="1"/>
</dbReference>
<dbReference type="PROSITE" id="PS51186">
    <property type="entry name" value="GNAT"/>
    <property type="match status" value="1"/>
</dbReference>
<dbReference type="PANTHER" id="PTHR43877:SF1">
    <property type="entry name" value="ACETYLTRANSFERASE"/>
    <property type="match status" value="1"/>
</dbReference>